<dbReference type="Gene3D" id="3.10.20.90">
    <property type="entry name" value="Phosphatidylinositol 3-kinase Catalytic Subunit, Chain A, domain 1"/>
    <property type="match status" value="1"/>
</dbReference>
<reference evidence="7" key="1">
    <citation type="submission" date="2021-06" db="EMBL/GenBank/DDBJ databases">
        <authorList>
            <person name="Kallberg Y."/>
            <person name="Tangrot J."/>
            <person name="Rosling A."/>
        </authorList>
    </citation>
    <scope>NUCLEOTIDE SEQUENCE</scope>
    <source>
        <strain evidence="7">CL551</strain>
    </source>
</reference>
<comment type="caution">
    <text evidence="7">The sequence shown here is derived from an EMBL/GenBank/DDBJ whole genome shotgun (WGS) entry which is preliminary data.</text>
</comment>
<dbReference type="InterPro" id="IPR000270">
    <property type="entry name" value="PB1_dom"/>
</dbReference>
<dbReference type="EMBL" id="CAJVPV010013192">
    <property type="protein sequence ID" value="CAG8675696.1"/>
    <property type="molecule type" value="Genomic_DNA"/>
</dbReference>
<proteinExistence type="predicted"/>
<gene>
    <name evidence="7" type="ORF">AMORRO_LOCUS11018</name>
</gene>
<keyword evidence="2" id="KW-0129">CBS domain</keyword>
<feature type="domain" description="CBS" evidence="5">
    <location>
        <begin position="197"/>
        <end position="257"/>
    </location>
</feature>
<dbReference type="SUPFAM" id="SSF54277">
    <property type="entry name" value="CAD &amp; PB1 domains"/>
    <property type="match status" value="1"/>
</dbReference>
<dbReference type="InterPro" id="IPR053793">
    <property type="entry name" value="PB1-like"/>
</dbReference>
<dbReference type="InterPro" id="IPR046342">
    <property type="entry name" value="CBS_dom_sf"/>
</dbReference>
<protein>
    <submittedName>
        <fullName evidence="7">16764_t:CDS:1</fullName>
    </submittedName>
</protein>
<dbReference type="CDD" id="cd17782">
    <property type="entry name" value="CBS_pair_MUG70_2"/>
    <property type="match status" value="1"/>
</dbReference>
<dbReference type="SMART" id="SM00666">
    <property type="entry name" value="PB1"/>
    <property type="match status" value="1"/>
</dbReference>
<dbReference type="Gene3D" id="3.10.580.10">
    <property type="entry name" value="CBS-domain"/>
    <property type="match status" value="2"/>
</dbReference>
<evidence type="ECO:0000259" key="6">
    <source>
        <dbReference type="PROSITE" id="PS51745"/>
    </source>
</evidence>
<evidence type="ECO:0000259" key="5">
    <source>
        <dbReference type="PROSITE" id="PS51371"/>
    </source>
</evidence>
<feature type="domain" description="CBS" evidence="5">
    <location>
        <begin position="95"/>
        <end position="151"/>
    </location>
</feature>
<dbReference type="CDD" id="cd05992">
    <property type="entry name" value="PB1"/>
    <property type="match status" value="1"/>
</dbReference>
<evidence type="ECO:0000313" key="8">
    <source>
        <dbReference type="Proteomes" id="UP000789342"/>
    </source>
</evidence>
<dbReference type="OrthoDB" id="418595at2759"/>
<dbReference type="PANTHER" id="PTHR48108">
    <property type="entry name" value="CBS DOMAIN-CONTAINING PROTEIN CBSX2, CHLOROPLASTIC"/>
    <property type="match status" value="1"/>
</dbReference>
<keyword evidence="1" id="KW-0677">Repeat</keyword>
<dbReference type="Proteomes" id="UP000789342">
    <property type="component" value="Unassembled WGS sequence"/>
</dbReference>
<evidence type="ECO:0000256" key="2">
    <source>
        <dbReference type="PROSITE-ProRule" id="PRU00703"/>
    </source>
</evidence>
<dbReference type="PROSITE" id="PS51371">
    <property type="entry name" value="CBS"/>
    <property type="match status" value="4"/>
</dbReference>
<feature type="domain" description="CBS" evidence="5">
    <location>
        <begin position="265"/>
        <end position="321"/>
    </location>
</feature>
<dbReference type="PANTHER" id="PTHR48108:SF26">
    <property type="entry name" value="CBS DOMAIN-CONTAINING PROTEIN DDB_G0289609"/>
    <property type="match status" value="1"/>
</dbReference>
<evidence type="ECO:0000313" key="7">
    <source>
        <dbReference type="EMBL" id="CAG8675696.1"/>
    </source>
</evidence>
<evidence type="ECO:0000256" key="3">
    <source>
        <dbReference type="SAM" id="MobiDB-lite"/>
    </source>
</evidence>
<sequence length="562" mass="61947">HDLNRTNRLHGKRALDRIPKTAGSLGTLRPSPAITLLETANVMDAARLMAVNRATAVLVVDEGDRLIGIVTDKDLSFRVCAEGLNPNATALAQIMTRDPDCVTISSNATDALNRMVSGGFRHLPILDDSGDIIGLLDITECLLHALARLEKADATTRQLFAVLDDVTGKDSLNKIDFSTMAAAIKEHLCFPRLSSVMDPSRTLPEISIKKTVLEAAQHMKEYHQTAVLVVDDSNKPVGIFTTKDIVTRIYGQNFEPSNTSTIRVMTPNPDMVSTDTTILQALRQMQDERYQHLPLMNNKKIVIGIVDILQLTYSTLNTLKSLNGEQVEDGVVWNKFWNSMTPEDPRSEEPKSDDSTSDPPPNENSMITNLVESPIIRQRAPSTSILTPPSTENTIPSSPSRRNSRASRLEEGAFIYKCKYEKSKESHRFTSKTQKFLELCKQVRSKMNISKDSEIVVSYMDDENDKIMLSSDDDLANAIELARSQNSPMVRLFVEVKPNESLNEVKQSEESDDIACLSYPPSPRRSSPGLSNSNATTAATIGGFVTIGVAIGVGVMWAAKSR</sequence>
<feature type="region of interest" description="Disordered" evidence="3">
    <location>
        <begin position="341"/>
        <end position="406"/>
    </location>
</feature>
<dbReference type="SUPFAM" id="SSF54631">
    <property type="entry name" value="CBS-domain pair"/>
    <property type="match status" value="2"/>
</dbReference>
<feature type="compositionally biased region" description="Basic and acidic residues" evidence="3">
    <location>
        <begin position="343"/>
        <end position="354"/>
    </location>
</feature>
<keyword evidence="4" id="KW-1133">Transmembrane helix</keyword>
<evidence type="ECO:0000256" key="1">
    <source>
        <dbReference type="ARBA" id="ARBA00022737"/>
    </source>
</evidence>
<keyword evidence="4" id="KW-0812">Transmembrane</keyword>
<dbReference type="Pfam" id="PF00571">
    <property type="entry name" value="CBS"/>
    <property type="match status" value="4"/>
</dbReference>
<dbReference type="InterPro" id="IPR000644">
    <property type="entry name" value="CBS_dom"/>
</dbReference>
<dbReference type="SMART" id="SM00116">
    <property type="entry name" value="CBS"/>
    <property type="match status" value="4"/>
</dbReference>
<dbReference type="AlphaFoldDB" id="A0A9N9EDS3"/>
<feature type="domain" description="CBS" evidence="5">
    <location>
        <begin position="28"/>
        <end position="87"/>
    </location>
</feature>
<dbReference type="PROSITE" id="PS51745">
    <property type="entry name" value="PB1"/>
    <property type="match status" value="1"/>
</dbReference>
<name>A0A9N9EDS3_9GLOM</name>
<dbReference type="InterPro" id="IPR051462">
    <property type="entry name" value="CBS_domain-containing"/>
</dbReference>
<accession>A0A9N9EDS3</accession>
<feature type="transmembrane region" description="Helical" evidence="4">
    <location>
        <begin position="538"/>
        <end position="559"/>
    </location>
</feature>
<keyword evidence="8" id="KW-1185">Reference proteome</keyword>
<evidence type="ECO:0000256" key="4">
    <source>
        <dbReference type="SAM" id="Phobius"/>
    </source>
</evidence>
<feature type="compositionally biased region" description="Polar residues" evidence="3">
    <location>
        <begin position="380"/>
        <end position="395"/>
    </location>
</feature>
<feature type="non-terminal residue" evidence="7">
    <location>
        <position position="562"/>
    </location>
</feature>
<keyword evidence="4" id="KW-0472">Membrane</keyword>
<dbReference type="Pfam" id="PF00564">
    <property type="entry name" value="PB1"/>
    <property type="match status" value="1"/>
</dbReference>
<organism evidence="7 8">
    <name type="scientific">Acaulospora morrowiae</name>
    <dbReference type="NCBI Taxonomy" id="94023"/>
    <lineage>
        <taxon>Eukaryota</taxon>
        <taxon>Fungi</taxon>
        <taxon>Fungi incertae sedis</taxon>
        <taxon>Mucoromycota</taxon>
        <taxon>Glomeromycotina</taxon>
        <taxon>Glomeromycetes</taxon>
        <taxon>Diversisporales</taxon>
        <taxon>Acaulosporaceae</taxon>
        <taxon>Acaulospora</taxon>
    </lineage>
</organism>
<feature type="domain" description="PB1" evidence="6">
    <location>
        <begin position="413"/>
        <end position="497"/>
    </location>
</feature>